<reference evidence="1 2" key="1">
    <citation type="submission" date="2024-01" db="EMBL/GenBank/DDBJ databases">
        <title>Genome assemblies of Stephania.</title>
        <authorList>
            <person name="Yang L."/>
        </authorList>
    </citation>
    <scope>NUCLEOTIDE SEQUENCE [LARGE SCALE GENOMIC DNA]</scope>
    <source>
        <strain evidence="1">YNDBR</strain>
        <tissue evidence="1">Leaf</tissue>
    </source>
</reference>
<evidence type="ECO:0000313" key="1">
    <source>
        <dbReference type="EMBL" id="KAK9098295.1"/>
    </source>
</evidence>
<gene>
    <name evidence="1" type="ORF">Syun_025340</name>
</gene>
<keyword evidence="2" id="KW-1185">Reference proteome</keyword>
<comment type="caution">
    <text evidence="1">The sequence shown here is derived from an EMBL/GenBank/DDBJ whole genome shotgun (WGS) entry which is preliminary data.</text>
</comment>
<evidence type="ECO:0000313" key="2">
    <source>
        <dbReference type="Proteomes" id="UP001420932"/>
    </source>
</evidence>
<name>A0AAP0HW48_9MAGN</name>
<dbReference type="Proteomes" id="UP001420932">
    <property type="component" value="Unassembled WGS sequence"/>
</dbReference>
<sequence>MGKMRRREYNRLCGERNLLEFLKIKVKLMFGSIDLTWSKLEENTIESLRNRGGTHA</sequence>
<dbReference type="AlphaFoldDB" id="A0AAP0HW48"/>
<proteinExistence type="predicted"/>
<accession>A0AAP0HW48</accession>
<protein>
    <submittedName>
        <fullName evidence="1">Uncharacterized protein</fullName>
    </submittedName>
</protein>
<dbReference type="EMBL" id="JBBNAF010000011">
    <property type="protein sequence ID" value="KAK9098295.1"/>
    <property type="molecule type" value="Genomic_DNA"/>
</dbReference>
<organism evidence="1 2">
    <name type="scientific">Stephania yunnanensis</name>
    <dbReference type="NCBI Taxonomy" id="152371"/>
    <lineage>
        <taxon>Eukaryota</taxon>
        <taxon>Viridiplantae</taxon>
        <taxon>Streptophyta</taxon>
        <taxon>Embryophyta</taxon>
        <taxon>Tracheophyta</taxon>
        <taxon>Spermatophyta</taxon>
        <taxon>Magnoliopsida</taxon>
        <taxon>Ranunculales</taxon>
        <taxon>Menispermaceae</taxon>
        <taxon>Menispermoideae</taxon>
        <taxon>Cissampelideae</taxon>
        <taxon>Stephania</taxon>
    </lineage>
</organism>